<dbReference type="AlphaFoldDB" id="I0GQT0"/>
<evidence type="ECO:0000313" key="1">
    <source>
        <dbReference type="EMBL" id="BAL83117.1"/>
    </source>
</evidence>
<dbReference type="RefSeq" id="WP_014424554.1">
    <property type="nucleotide sequence ID" value="NC_017068.1"/>
</dbReference>
<name>I0GQT0_SELRL</name>
<sequence length="193" mass="22226">MRKLASIQVIKKIEAIEGADRIEKATVLGWHVVVKKGLYKEGDLVVYLEIDSVLPKALAVRAEFTDKYLKTRRFKGIYSQGMCLPISELPEWLQKKGIKEGQDVTTELGITKYEADIRNDEQWWKKHANKPLPKKWYMNFRIGRWFWKKFLYKPTSGPFPTNLVPKTDETRVQILGDVLKGAADKKLDSDGGD</sequence>
<dbReference type="OrthoDB" id="2471316at2"/>
<gene>
    <name evidence="1" type="ordered locus">SELR_14090</name>
</gene>
<dbReference type="Pfam" id="PF21189">
    <property type="entry name" value="PHA02142"/>
    <property type="match status" value="1"/>
</dbReference>
<dbReference type="EMBL" id="AP012292">
    <property type="protein sequence ID" value="BAL83117.1"/>
    <property type="molecule type" value="Genomic_DNA"/>
</dbReference>
<protein>
    <submittedName>
        <fullName evidence="1">Uncharacterized protein</fullName>
    </submittedName>
</protein>
<accession>I0GQT0</accession>
<dbReference type="KEGG" id="sri:SELR_14090"/>
<reference evidence="1 2" key="1">
    <citation type="submission" date="2011-10" db="EMBL/GenBank/DDBJ databases">
        <title>Whole genome sequence of Selenomonas ruminantium subsp. lactilytica TAM6421.</title>
        <authorList>
            <person name="Oguchi A."/>
            <person name="Ankai A."/>
            <person name="Kaneko J."/>
            <person name="Yamada-Narita S."/>
            <person name="Fukui S."/>
            <person name="Takahashi M."/>
            <person name="Onodera T."/>
            <person name="Kojima S."/>
            <person name="Fushimi T."/>
            <person name="Abe N."/>
            <person name="Kamio Y."/>
            <person name="Yamazaki S."/>
            <person name="Fujita N."/>
        </authorList>
    </citation>
    <scope>NUCLEOTIDE SEQUENCE [LARGE SCALE GENOMIC DNA]</scope>
    <source>
        <strain evidence="2">NBRC 103574 / TAM6421</strain>
    </source>
</reference>
<dbReference type="HOGENOM" id="CLU_1407889_0_0_9"/>
<organism evidence="1 2">
    <name type="scientific">Selenomonas ruminantium subsp. lactilytica (strain NBRC 103574 / TAM6421)</name>
    <dbReference type="NCBI Taxonomy" id="927704"/>
    <lineage>
        <taxon>Bacteria</taxon>
        <taxon>Bacillati</taxon>
        <taxon>Bacillota</taxon>
        <taxon>Negativicutes</taxon>
        <taxon>Selenomonadales</taxon>
        <taxon>Selenomonadaceae</taxon>
        <taxon>Selenomonas</taxon>
    </lineage>
</organism>
<proteinExistence type="predicted"/>
<dbReference type="PATRIC" id="fig|927704.6.peg.1454"/>
<dbReference type="Proteomes" id="UP000007887">
    <property type="component" value="Chromosome"/>
</dbReference>
<dbReference type="eggNOG" id="ENOG5033IS7">
    <property type="taxonomic scope" value="Bacteria"/>
</dbReference>
<evidence type="ECO:0000313" key="2">
    <source>
        <dbReference type="Proteomes" id="UP000007887"/>
    </source>
</evidence>